<reference evidence="1" key="1">
    <citation type="submission" date="2016-10" db="EMBL/GenBank/DDBJ databases">
        <authorList>
            <person name="de Groot N.N."/>
        </authorList>
    </citation>
    <scope>NUCLEOTIDE SEQUENCE</scope>
</reference>
<organism evidence="1">
    <name type="scientific">hydrothermal vent metagenome</name>
    <dbReference type="NCBI Taxonomy" id="652676"/>
    <lineage>
        <taxon>unclassified sequences</taxon>
        <taxon>metagenomes</taxon>
        <taxon>ecological metagenomes</taxon>
    </lineage>
</organism>
<dbReference type="AlphaFoldDB" id="A0A1W1C9R4"/>
<dbReference type="EMBL" id="FPHF01000067">
    <property type="protein sequence ID" value="SFV62499.1"/>
    <property type="molecule type" value="Genomic_DNA"/>
</dbReference>
<evidence type="ECO:0008006" key="2">
    <source>
        <dbReference type="Google" id="ProtNLM"/>
    </source>
</evidence>
<sequence>MKKIIIKTVLLTGLLTSQLSAVENNFIMDIMPGAYQGHTNVDGFVNSSGFASETIKGTGSISPSVSLGYGLDVPYASFDVTAGVGYLMNGVFTAAYTHAEVTGYVTTKAKGFMIGPFYRYVNYSNPTWTTENLSMEGTTASAYGIAMMTGGKNVKFKVKVVSLNGADIAVRGENGYTASSNVISLDGVGVELGLALRF</sequence>
<name>A0A1W1C9R4_9ZZZZ</name>
<evidence type="ECO:0000313" key="1">
    <source>
        <dbReference type="EMBL" id="SFV62499.1"/>
    </source>
</evidence>
<protein>
    <recommendedName>
        <fullName evidence="2">Outer membrane protein beta-barrel domain-containing protein</fullName>
    </recommendedName>
</protein>
<proteinExistence type="predicted"/>
<accession>A0A1W1C9R4</accession>
<gene>
    <name evidence="1" type="ORF">MNB_SM-4-1785</name>
</gene>